<sequence length="1035" mass="112131">MGMISSNVTNTSAARRRARALLLGMSLTAFAVSAGSAHAQQADPTTPPDAASEQDIVVTGLRASFEASMDIKRDSTGVVDAISAQDIGKFPDTNLAESLQRIPGVSIDRRNGEGARVTIRGFGPQFNLVTVNGRQIATSDTNTVGGDQDVDFSRATSRSFDFSNLASEGVSRLEVYKTGRSALPSGGIGATINVVTQRPLDRRDSGLTGSIGAKALYDTSNDDFKVNPEVSGVLSWSDDDDRFGVSLFGAYQKRDSAAASSTSNDWNVTRFADMPGRAADTIIENAPSDPNTLVAIPNDSRYHYSESSRERINASATLQFKPVETLTLTSDIIFAQNKISEARSDQGNWFNRPFDRVRFDDNPVIATAVFLEEGSRYGVKDIGFEQQYRATKSELQSYGLNASWEITEGLTLNLDGNHSTSSSLPDSRNGASSTLVSLGAPVVDGHSVDYSGKIPQQNWTLNDATRGNGNGVLDIGDLGTQVQRTNSSSQRHRLNQIRADLGWEFEGGGRFDVGATYIDSRMTSARTQTQQTLGDWGITQVGDVQRLAGDLLQPFCMSCKFDRYSPTGNDIAFRGNAVDLYEAFAEAYVAAGNPINVTGRDFDRINEKIWSAYAQFTWKGDLMGRPSSLVVGARYENTKTDAYAIISLPDIIEWDSDNDFSRIVTTNSLERTQEGEYSNLLPAIDFQIEPMDNVVARASYSRTLARPDYGNLFASQSANGPNRPTALGGVATGAQGNTNLKPLVSDNFDISLEYYYARSSYVSVGFFAKKVKNFVGVGQETLNLFGLRDPSSGAPGSRSGTALTQLQTLGITVSDVSLFTLTALLDENNGNLAAATAQLQANINNGVLDQAFVDQVLARRDVLADGTDPLFEFSVSTPINNRQGNVHGFEIQGQHFFGETGFGISGSFTKVSGDVSVDVGADPTQNVFALVGLSDSFNITGIFEKYGASARVSYNWRDKYLSATNRGGSRNPVFYAPFGTLDANLSYDITENIAVSLEAINILSEPVRTYARDTKQLYFAQELKPRILLGARYRF</sequence>
<feature type="domain" description="TonB-dependent receptor plug" evidence="7">
    <location>
        <begin position="72"/>
        <end position="187"/>
    </location>
</feature>
<evidence type="ECO:0000313" key="9">
    <source>
        <dbReference type="Proteomes" id="UP000018851"/>
    </source>
</evidence>
<dbReference type="InterPro" id="IPR010104">
    <property type="entry name" value="TonB_rcpt_bac"/>
</dbReference>
<dbReference type="GO" id="GO:0009279">
    <property type="term" value="C:cell outer membrane"/>
    <property type="evidence" value="ECO:0007669"/>
    <property type="project" value="UniProtKB-SubCell"/>
</dbReference>
<dbReference type="STRING" id="1123269.NX02_28700"/>
<dbReference type="Gene3D" id="2.170.130.10">
    <property type="entry name" value="TonB-dependent receptor, plug domain"/>
    <property type="match status" value="1"/>
</dbReference>
<comment type="subcellular location">
    <subcellularLocation>
        <location evidence="1 4">Cell outer membrane</location>
    </subcellularLocation>
</comment>
<evidence type="ECO:0000313" key="8">
    <source>
        <dbReference type="EMBL" id="AHE57319.1"/>
    </source>
</evidence>
<dbReference type="InterPro" id="IPR036942">
    <property type="entry name" value="Beta-barrel_TonB_sf"/>
</dbReference>
<dbReference type="HOGENOM" id="CLU_006935_2_0_5"/>
<dbReference type="SUPFAM" id="SSF56935">
    <property type="entry name" value="Porins"/>
    <property type="match status" value="1"/>
</dbReference>
<dbReference type="Proteomes" id="UP000018851">
    <property type="component" value="Chromosome"/>
</dbReference>
<dbReference type="InterPro" id="IPR037066">
    <property type="entry name" value="Plug_dom_sf"/>
</dbReference>
<keyword evidence="9" id="KW-1185">Reference proteome</keyword>
<organism evidence="8 9">
    <name type="scientific">Sphingomonas sanxanigenens DSM 19645 = NX02</name>
    <dbReference type="NCBI Taxonomy" id="1123269"/>
    <lineage>
        <taxon>Bacteria</taxon>
        <taxon>Pseudomonadati</taxon>
        <taxon>Pseudomonadota</taxon>
        <taxon>Alphaproteobacteria</taxon>
        <taxon>Sphingomonadales</taxon>
        <taxon>Sphingomonadaceae</taxon>
        <taxon>Sphingomonas</taxon>
    </lineage>
</organism>
<dbReference type="KEGG" id="ssan:NX02_28700"/>
<accession>W0AHC9</accession>
<feature type="domain" description="TonB-dependent receptor-like beta-barrel" evidence="6">
    <location>
        <begin position="454"/>
        <end position="1002"/>
    </location>
</feature>
<evidence type="ECO:0000256" key="3">
    <source>
        <dbReference type="ARBA" id="ARBA00023237"/>
    </source>
</evidence>
<dbReference type="EMBL" id="CP006644">
    <property type="protein sequence ID" value="AHE57319.1"/>
    <property type="molecule type" value="Genomic_DNA"/>
</dbReference>
<keyword evidence="2 4" id="KW-0472">Membrane</keyword>
<reference evidence="8 9" key="1">
    <citation type="submission" date="2013-07" db="EMBL/GenBank/DDBJ databases">
        <title>Completed genome of Sphingomonas sanxanigenens NX02.</title>
        <authorList>
            <person name="Ma T."/>
            <person name="Huang H."/>
            <person name="Wu M."/>
            <person name="Li X."/>
            <person name="Li G."/>
        </authorList>
    </citation>
    <scope>NUCLEOTIDE SEQUENCE [LARGE SCALE GENOMIC DNA]</scope>
    <source>
        <strain evidence="8 9">NX02</strain>
    </source>
</reference>
<protein>
    <recommendedName>
        <fullName evidence="10">TonB-denpendent receptor</fullName>
    </recommendedName>
</protein>
<dbReference type="PANTHER" id="PTHR40980">
    <property type="entry name" value="PLUG DOMAIN-CONTAINING PROTEIN"/>
    <property type="match status" value="1"/>
</dbReference>
<proteinExistence type="inferred from homology"/>
<comment type="similarity">
    <text evidence="4">Belongs to the TonB-dependent receptor family.</text>
</comment>
<dbReference type="eggNOG" id="COG1629">
    <property type="taxonomic scope" value="Bacteria"/>
</dbReference>
<dbReference type="InterPro" id="IPR012910">
    <property type="entry name" value="Plug_dom"/>
</dbReference>
<dbReference type="InterPro" id="IPR000531">
    <property type="entry name" value="Beta-barrel_TonB"/>
</dbReference>
<evidence type="ECO:0000259" key="7">
    <source>
        <dbReference type="Pfam" id="PF07715"/>
    </source>
</evidence>
<dbReference type="PANTHER" id="PTHR40980:SF3">
    <property type="entry name" value="TONB-DEPENDENT RECEPTOR-LIKE BETA-BARREL DOMAIN-CONTAINING PROTEIN"/>
    <property type="match status" value="1"/>
</dbReference>
<evidence type="ECO:0000259" key="6">
    <source>
        <dbReference type="Pfam" id="PF00593"/>
    </source>
</evidence>
<evidence type="ECO:0000256" key="2">
    <source>
        <dbReference type="ARBA" id="ARBA00023136"/>
    </source>
</evidence>
<dbReference type="RefSeq" id="WP_245648716.1">
    <property type="nucleotide sequence ID" value="NZ_CP006644.1"/>
</dbReference>
<dbReference type="PATRIC" id="fig|1123269.5.peg.5638"/>
<dbReference type="AlphaFoldDB" id="W0AHC9"/>
<evidence type="ECO:0000256" key="1">
    <source>
        <dbReference type="ARBA" id="ARBA00004442"/>
    </source>
</evidence>
<gene>
    <name evidence="8" type="ORF">NX02_28700</name>
</gene>
<keyword evidence="4" id="KW-0798">TonB box</keyword>
<evidence type="ECO:0000256" key="5">
    <source>
        <dbReference type="SAM" id="SignalP"/>
    </source>
</evidence>
<dbReference type="Gene3D" id="2.40.170.20">
    <property type="entry name" value="TonB-dependent receptor, beta-barrel domain"/>
    <property type="match status" value="1"/>
</dbReference>
<dbReference type="NCBIfam" id="TIGR01782">
    <property type="entry name" value="TonB-Xanth-Caul"/>
    <property type="match status" value="1"/>
</dbReference>
<keyword evidence="5" id="KW-0732">Signal</keyword>
<feature type="chain" id="PRO_5004785255" description="TonB-denpendent receptor" evidence="5">
    <location>
        <begin position="32"/>
        <end position="1035"/>
    </location>
</feature>
<evidence type="ECO:0000256" key="4">
    <source>
        <dbReference type="RuleBase" id="RU003357"/>
    </source>
</evidence>
<dbReference type="Pfam" id="PF07715">
    <property type="entry name" value="Plug"/>
    <property type="match status" value="1"/>
</dbReference>
<evidence type="ECO:0008006" key="10">
    <source>
        <dbReference type="Google" id="ProtNLM"/>
    </source>
</evidence>
<name>W0AHC9_9SPHN</name>
<dbReference type="Pfam" id="PF00593">
    <property type="entry name" value="TonB_dep_Rec_b-barrel"/>
    <property type="match status" value="1"/>
</dbReference>
<keyword evidence="3" id="KW-0998">Cell outer membrane</keyword>
<feature type="signal peptide" evidence="5">
    <location>
        <begin position="1"/>
        <end position="31"/>
    </location>
</feature>